<evidence type="ECO:0000256" key="15">
    <source>
        <dbReference type="ARBA" id="ARBA00047853"/>
    </source>
</evidence>
<evidence type="ECO:0000256" key="4">
    <source>
        <dbReference type="ARBA" id="ARBA00022692"/>
    </source>
</evidence>
<gene>
    <name evidence="18" type="ORF">Y5W_00233</name>
</gene>
<evidence type="ECO:0000256" key="12">
    <source>
        <dbReference type="ARBA" id="ARBA00025712"/>
    </source>
</evidence>
<comment type="pathway">
    <text evidence="3">Hormone biosynthesis.</text>
</comment>
<keyword evidence="11" id="KW-0472">Membrane</keyword>
<dbReference type="Pfam" id="PF00355">
    <property type="entry name" value="Rieske"/>
    <property type="match status" value="1"/>
</dbReference>
<evidence type="ECO:0000256" key="13">
    <source>
        <dbReference type="ARBA" id="ARBA00025729"/>
    </source>
</evidence>
<evidence type="ECO:0000256" key="1">
    <source>
        <dbReference type="ARBA" id="ARBA00001962"/>
    </source>
</evidence>
<dbReference type="Proteomes" id="UP000662703">
    <property type="component" value="Unassembled WGS sequence"/>
</dbReference>
<proteinExistence type="inferred from homology"/>
<dbReference type="PROSITE" id="PS51296">
    <property type="entry name" value="RIESKE"/>
    <property type="match status" value="1"/>
</dbReference>
<dbReference type="InterPro" id="IPR045605">
    <property type="entry name" value="KshA-like_C"/>
</dbReference>
<protein>
    <recommendedName>
        <fullName evidence="14">cholesterol 7-desaturase</fullName>
        <ecNumber evidence="14">1.14.19.21</ecNumber>
    </recommendedName>
</protein>
<keyword evidence="4" id="KW-0812">Transmembrane</keyword>
<evidence type="ECO:0000256" key="16">
    <source>
        <dbReference type="ARBA" id="ARBA00049548"/>
    </source>
</evidence>
<dbReference type="SUPFAM" id="SSF50022">
    <property type="entry name" value="ISP domain"/>
    <property type="match status" value="1"/>
</dbReference>
<dbReference type="InterPro" id="IPR017941">
    <property type="entry name" value="Rieske_2Fe-2S"/>
</dbReference>
<comment type="catalytic activity">
    <reaction evidence="16">
        <text>cholesterol + NADPH + O2 + H(+) = 7-dehydrocholesterol + NADP(+) + 2 H2O</text>
        <dbReference type="Rhea" id="RHEA:45024"/>
        <dbReference type="ChEBI" id="CHEBI:15377"/>
        <dbReference type="ChEBI" id="CHEBI:15378"/>
        <dbReference type="ChEBI" id="CHEBI:15379"/>
        <dbReference type="ChEBI" id="CHEBI:16113"/>
        <dbReference type="ChEBI" id="CHEBI:17759"/>
        <dbReference type="ChEBI" id="CHEBI:57783"/>
        <dbReference type="ChEBI" id="CHEBI:58349"/>
        <dbReference type="EC" id="1.14.19.21"/>
    </reaction>
    <physiologicalReaction direction="left-to-right" evidence="16">
        <dbReference type="Rhea" id="RHEA:45025"/>
    </physiologicalReaction>
</comment>
<dbReference type="PANTHER" id="PTHR21266:SF32">
    <property type="entry name" value="CHOLESTEROL 7-DESATURASE NVD"/>
    <property type="match status" value="1"/>
</dbReference>
<name>A0ABS0ALY2_9GAMM</name>
<keyword evidence="5" id="KW-0001">2Fe-2S</keyword>
<dbReference type="Gene3D" id="2.102.10.10">
    <property type="entry name" value="Rieske [2Fe-2S] iron-sulphur domain"/>
    <property type="match status" value="1"/>
</dbReference>
<dbReference type="EC" id="1.14.19.21" evidence="14"/>
<dbReference type="SUPFAM" id="SSF55961">
    <property type="entry name" value="Bet v1-like"/>
    <property type="match status" value="1"/>
</dbReference>
<evidence type="ECO:0000259" key="17">
    <source>
        <dbReference type="PROSITE" id="PS51296"/>
    </source>
</evidence>
<keyword evidence="9" id="KW-0408">Iron</keyword>
<keyword evidence="6" id="KW-0479">Metal-binding</keyword>
<accession>A0ABS0ALY2</accession>
<dbReference type="CDD" id="cd03469">
    <property type="entry name" value="Rieske_RO_Alpha_N"/>
    <property type="match status" value="1"/>
</dbReference>
<evidence type="ECO:0000256" key="2">
    <source>
        <dbReference type="ARBA" id="ARBA00004370"/>
    </source>
</evidence>
<evidence type="ECO:0000256" key="5">
    <source>
        <dbReference type="ARBA" id="ARBA00022714"/>
    </source>
</evidence>
<evidence type="ECO:0000256" key="14">
    <source>
        <dbReference type="ARBA" id="ARBA00026095"/>
    </source>
</evidence>
<evidence type="ECO:0000313" key="18">
    <source>
        <dbReference type="EMBL" id="MBF5054939.1"/>
    </source>
</evidence>
<feature type="domain" description="Rieske" evidence="17">
    <location>
        <begin position="14"/>
        <end position="118"/>
    </location>
</feature>
<dbReference type="Pfam" id="PF19298">
    <property type="entry name" value="KshA_C"/>
    <property type="match status" value="1"/>
</dbReference>
<evidence type="ECO:0000256" key="6">
    <source>
        <dbReference type="ARBA" id="ARBA00022723"/>
    </source>
</evidence>
<dbReference type="RefSeq" id="WP_194863871.1">
    <property type="nucleotide sequence ID" value="NZ_ARXX01000002.1"/>
</dbReference>
<dbReference type="EMBL" id="ARXX01000002">
    <property type="protein sequence ID" value="MBF5054939.1"/>
    <property type="molecule type" value="Genomic_DNA"/>
</dbReference>
<comment type="caution">
    <text evidence="18">The sequence shown here is derived from an EMBL/GenBank/DDBJ whole genome shotgun (WGS) entry which is preliminary data.</text>
</comment>
<comment type="similarity">
    <text evidence="13">Belongs to the cholesterol 7-desaturase family.</text>
</comment>
<keyword evidence="10" id="KW-0411">Iron-sulfur</keyword>
<dbReference type="InterPro" id="IPR036922">
    <property type="entry name" value="Rieske_2Fe-2S_sf"/>
</dbReference>
<reference evidence="18 19" key="1">
    <citation type="submission" date="2012-09" db="EMBL/GenBank/DDBJ databases">
        <title>Genome Sequence of alkane-degrading Bacterium Alcanivorax sp. 521-1.</title>
        <authorList>
            <person name="Lai Q."/>
            <person name="Shao Z."/>
        </authorList>
    </citation>
    <scope>NUCLEOTIDE SEQUENCE [LARGE SCALE GENOMIC DNA]</scope>
    <source>
        <strain evidence="18 19">521-1</strain>
    </source>
</reference>
<dbReference type="PANTHER" id="PTHR21266">
    <property type="entry name" value="IRON-SULFUR DOMAIN CONTAINING PROTEIN"/>
    <property type="match status" value="1"/>
</dbReference>
<evidence type="ECO:0000313" key="19">
    <source>
        <dbReference type="Proteomes" id="UP000662703"/>
    </source>
</evidence>
<organism evidence="18 19">
    <name type="scientific">Alloalcanivorax profundimaris</name>
    <dbReference type="NCBI Taxonomy" id="2735259"/>
    <lineage>
        <taxon>Bacteria</taxon>
        <taxon>Pseudomonadati</taxon>
        <taxon>Pseudomonadota</taxon>
        <taxon>Gammaproteobacteria</taxon>
        <taxon>Oceanospirillales</taxon>
        <taxon>Alcanivoracaceae</taxon>
        <taxon>Alloalcanivorax</taxon>
    </lineage>
</organism>
<keyword evidence="19" id="KW-1185">Reference proteome</keyword>
<keyword evidence="8" id="KW-0560">Oxidoreductase</keyword>
<comment type="subcellular location">
    <subcellularLocation>
        <location evidence="2">Membrane</location>
    </subcellularLocation>
</comment>
<evidence type="ECO:0000256" key="10">
    <source>
        <dbReference type="ARBA" id="ARBA00023014"/>
    </source>
</evidence>
<evidence type="ECO:0000256" key="11">
    <source>
        <dbReference type="ARBA" id="ARBA00023136"/>
    </source>
</evidence>
<keyword evidence="7" id="KW-1133">Transmembrane helix</keyword>
<dbReference type="InterPro" id="IPR050584">
    <property type="entry name" value="Cholesterol_7-desaturase"/>
</dbReference>
<evidence type="ECO:0000256" key="8">
    <source>
        <dbReference type="ARBA" id="ARBA00023002"/>
    </source>
</evidence>
<comment type="catalytic activity">
    <reaction evidence="15">
        <text>cholesterol + NADH + O2 + H(+) = 7-dehydrocholesterol + NAD(+) + 2 H2O</text>
        <dbReference type="Rhea" id="RHEA:51644"/>
        <dbReference type="ChEBI" id="CHEBI:15377"/>
        <dbReference type="ChEBI" id="CHEBI:15378"/>
        <dbReference type="ChEBI" id="CHEBI:15379"/>
        <dbReference type="ChEBI" id="CHEBI:16113"/>
        <dbReference type="ChEBI" id="CHEBI:17759"/>
        <dbReference type="ChEBI" id="CHEBI:57540"/>
        <dbReference type="ChEBI" id="CHEBI:57945"/>
        <dbReference type="EC" id="1.14.19.21"/>
    </reaction>
    <physiologicalReaction direction="left-to-right" evidence="15">
        <dbReference type="Rhea" id="RHEA:51645"/>
    </physiologicalReaction>
</comment>
<comment type="pathway">
    <text evidence="12">Steroid hormone biosynthesis; dafachronic acid biosynthesis.</text>
</comment>
<comment type="cofactor">
    <cofactor evidence="1">
        <name>Fe cation</name>
        <dbReference type="ChEBI" id="CHEBI:24875"/>
    </cofactor>
</comment>
<sequence length="328" mass="37494">MTTTTQLNPFACGWFQVDYSDQLRRGEVRPFQAFDREFVLWRDEDGNPHLMDAFCRHLGTHLGYGGRVQGNRIQCPFHGWCFDGSGACAEIPYSPEARLENRGLGTLPLVERNGLLFAWWHPHGKAPDYALPVIDECQDSQWSRYYRHAWTVPTVWYEIQENIVDSTHFHYLHGVNSLAEVKRCDGDGPILDVDIHHQFKTPDGVCPGFIQTTLYGPYFALVRFRIGDLAEILFIDGITVRGERELELNFSLMARLSGVQSPDMSLELVNEAIRQVSEDVPIWRHKARWERPSLAAGDGPIMKFRRWAAQFTPIAGKTTANPLELIHV</sequence>
<evidence type="ECO:0000256" key="9">
    <source>
        <dbReference type="ARBA" id="ARBA00023004"/>
    </source>
</evidence>
<evidence type="ECO:0000256" key="7">
    <source>
        <dbReference type="ARBA" id="ARBA00022989"/>
    </source>
</evidence>
<dbReference type="Gene3D" id="3.90.380.10">
    <property type="entry name" value="Naphthalene 1,2-dioxygenase Alpha Subunit, Chain A, domain 1"/>
    <property type="match status" value="1"/>
</dbReference>
<evidence type="ECO:0000256" key="3">
    <source>
        <dbReference type="ARBA" id="ARBA00004972"/>
    </source>
</evidence>